<name>A0AAW9LIV6_KLEAE</name>
<sequence length="149" mass="16439">MNKLFLASTLLLCCAAQASTAGAPILGNTPADAHQLCGKTIEVQIKYLPDGRQIIGLMNSKSGDLDLFQSTTPQSPQGQYLKFVPIKYDQLSKNFIVQNDDAIDILWGRTENEKKEISYTLSLGSHVYPCGVIQQWPNEKANMLYGENS</sequence>
<comment type="caution">
    <text evidence="2">The sequence shown here is derived from an EMBL/GenBank/DDBJ whole genome shotgun (WGS) entry which is preliminary data.</text>
</comment>
<feature type="signal peptide" evidence="1">
    <location>
        <begin position="1"/>
        <end position="23"/>
    </location>
</feature>
<keyword evidence="1" id="KW-0732">Signal</keyword>
<evidence type="ECO:0000313" key="3">
    <source>
        <dbReference type="Proteomes" id="UP001303386"/>
    </source>
</evidence>
<organism evidence="2 3">
    <name type="scientific">Klebsiella aerogenes</name>
    <name type="common">Enterobacter aerogenes</name>
    <dbReference type="NCBI Taxonomy" id="548"/>
    <lineage>
        <taxon>Bacteria</taxon>
        <taxon>Pseudomonadati</taxon>
        <taxon>Pseudomonadota</taxon>
        <taxon>Gammaproteobacteria</taxon>
        <taxon>Enterobacterales</taxon>
        <taxon>Enterobacteriaceae</taxon>
        <taxon>Klebsiella/Raoultella group</taxon>
        <taxon>Klebsiella</taxon>
    </lineage>
</organism>
<protein>
    <submittedName>
        <fullName evidence="2">Uncharacterized protein</fullName>
    </submittedName>
</protein>
<gene>
    <name evidence="2" type="ORF">PZT46_01985</name>
</gene>
<feature type="chain" id="PRO_5043656513" evidence="1">
    <location>
        <begin position="24"/>
        <end position="149"/>
    </location>
</feature>
<evidence type="ECO:0000256" key="1">
    <source>
        <dbReference type="SAM" id="SignalP"/>
    </source>
</evidence>
<proteinExistence type="predicted"/>
<dbReference type="Proteomes" id="UP001303386">
    <property type="component" value="Unassembled WGS sequence"/>
</dbReference>
<evidence type="ECO:0000313" key="2">
    <source>
        <dbReference type="EMBL" id="MEA8798029.1"/>
    </source>
</evidence>
<accession>A0AAW9LIV6</accession>
<reference evidence="2" key="1">
    <citation type="journal article" date="2023" name="J. Hosp. Infect.">
        <title>Cross-contamination of carbapenem-resistant Gram-negative bacteria between patients and hospital environment in the first year of a newly built surgical ward.</title>
        <authorList>
            <person name="Boutin S."/>
            <person name="Scherrer M."/>
            <person name="Spath I."/>
            <person name="Kocer K."/>
            <person name="Heeg K."/>
            <person name="Nurjadi D."/>
        </authorList>
    </citation>
    <scope>NUCLEOTIDE SEQUENCE</scope>
    <source>
        <strain evidence="2">KE10384</strain>
    </source>
</reference>
<dbReference type="EMBL" id="JARELW010000001">
    <property type="protein sequence ID" value="MEA8798029.1"/>
    <property type="molecule type" value="Genomic_DNA"/>
</dbReference>
<dbReference type="AlphaFoldDB" id="A0AAW9LIV6"/>
<dbReference type="RefSeq" id="WP_052767595.1">
    <property type="nucleotide sequence ID" value="NZ_CAXOAM010000002.1"/>
</dbReference>